<dbReference type="GeneID" id="37115622"/>
<gene>
    <name evidence="2" type="ORF">BO94DRAFT_550137</name>
</gene>
<proteinExistence type="predicted"/>
<sequence length="238" mass="25623">MTITIKNEEDEMGGGYQLNGASTIPTAGLVEWSGGSRMKLRKGEEEGDTLTVQQSPNGPGYNGLDTSIEQVVVAGRTRPQQRLRRYKALEASWAWFPSSGSATSGTDGRSVGRHGQWLAATELWTNGPVGGQGRPPAPVCSVQSTREVSQLSPFDSTAATSISGYTRSGFARPHTYILHYLPPWCSSRPTLPLVGRTPMSVGDVLADDEPAGIHAVRYRGRLLSYQAQQSSNSKDKIS</sequence>
<evidence type="ECO:0000256" key="1">
    <source>
        <dbReference type="SAM" id="MobiDB-lite"/>
    </source>
</evidence>
<accession>A0A317VG73</accession>
<comment type="caution">
    <text evidence="2">The sequence shown here is derived from an EMBL/GenBank/DDBJ whole genome shotgun (WGS) entry which is preliminary data.</text>
</comment>
<keyword evidence="3" id="KW-1185">Reference proteome</keyword>
<protein>
    <submittedName>
        <fullName evidence="2">Uncharacterized protein</fullName>
    </submittedName>
</protein>
<dbReference type="OrthoDB" id="10545086at2759"/>
<dbReference type="RefSeq" id="XP_025463080.1">
    <property type="nucleotide sequence ID" value="XM_025613479.1"/>
</dbReference>
<reference evidence="2 3" key="1">
    <citation type="submission" date="2016-12" db="EMBL/GenBank/DDBJ databases">
        <title>The genomes of Aspergillus section Nigri reveals drivers in fungal speciation.</title>
        <authorList>
            <consortium name="DOE Joint Genome Institute"/>
            <person name="Vesth T.C."/>
            <person name="Nybo J."/>
            <person name="Theobald S."/>
            <person name="Brandl J."/>
            <person name="Frisvad J.C."/>
            <person name="Nielsen K.F."/>
            <person name="Lyhne E.K."/>
            <person name="Kogle M.E."/>
            <person name="Kuo A."/>
            <person name="Riley R."/>
            <person name="Clum A."/>
            <person name="Nolan M."/>
            <person name="Lipzen A."/>
            <person name="Salamov A."/>
            <person name="Henrissat B."/>
            <person name="Wiebenga A."/>
            <person name="De Vries R.P."/>
            <person name="Grigoriev I.V."/>
            <person name="Mortensen U.H."/>
            <person name="Andersen M.R."/>
            <person name="Baker S.E."/>
        </authorList>
    </citation>
    <scope>NUCLEOTIDE SEQUENCE [LARGE SCALE GENOMIC DNA]</scope>
    <source>
        <strain evidence="2 3">CBS 115572</strain>
    </source>
</reference>
<dbReference type="AlphaFoldDB" id="A0A317VG73"/>
<organism evidence="2 3">
    <name type="scientific">Aspergillus sclerotioniger CBS 115572</name>
    <dbReference type="NCBI Taxonomy" id="1450535"/>
    <lineage>
        <taxon>Eukaryota</taxon>
        <taxon>Fungi</taxon>
        <taxon>Dikarya</taxon>
        <taxon>Ascomycota</taxon>
        <taxon>Pezizomycotina</taxon>
        <taxon>Eurotiomycetes</taxon>
        <taxon>Eurotiomycetidae</taxon>
        <taxon>Eurotiales</taxon>
        <taxon>Aspergillaceae</taxon>
        <taxon>Aspergillus</taxon>
        <taxon>Aspergillus subgen. Circumdati</taxon>
    </lineage>
</organism>
<name>A0A317VG73_9EURO</name>
<evidence type="ECO:0000313" key="3">
    <source>
        <dbReference type="Proteomes" id="UP000246702"/>
    </source>
</evidence>
<evidence type="ECO:0000313" key="2">
    <source>
        <dbReference type="EMBL" id="PWY72127.1"/>
    </source>
</evidence>
<dbReference type="Proteomes" id="UP000246702">
    <property type="component" value="Unassembled WGS sequence"/>
</dbReference>
<dbReference type="EMBL" id="MSFK01000034">
    <property type="protein sequence ID" value="PWY72127.1"/>
    <property type="molecule type" value="Genomic_DNA"/>
</dbReference>
<feature type="region of interest" description="Disordered" evidence="1">
    <location>
        <begin position="40"/>
        <end position="64"/>
    </location>
</feature>